<accession>A0A0D2CYL1</accession>
<name>A0A0D2CYL1_9EURO</name>
<protein>
    <recommendedName>
        <fullName evidence="3">F-box domain-containing protein</fullName>
    </recommendedName>
</protein>
<dbReference type="EMBL" id="KN847043">
    <property type="protein sequence ID" value="KIW28674.1"/>
    <property type="molecule type" value="Genomic_DNA"/>
</dbReference>
<evidence type="ECO:0008006" key="3">
    <source>
        <dbReference type="Google" id="ProtNLM"/>
    </source>
</evidence>
<dbReference type="Proteomes" id="UP000054466">
    <property type="component" value="Unassembled WGS sequence"/>
</dbReference>
<evidence type="ECO:0000313" key="2">
    <source>
        <dbReference type="Proteomes" id="UP000054466"/>
    </source>
</evidence>
<dbReference type="OrthoDB" id="4145921at2759"/>
<organism evidence="1 2">
    <name type="scientific">Cladophialophora immunda</name>
    <dbReference type="NCBI Taxonomy" id="569365"/>
    <lineage>
        <taxon>Eukaryota</taxon>
        <taxon>Fungi</taxon>
        <taxon>Dikarya</taxon>
        <taxon>Ascomycota</taxon>
        <taxon>Pezizomycotina</taxon>
        <taxon>Eurotiomycetes</taxon>
        <taxon>Chaetothyriomycetidae</taxon>
        <taxon>Chaetothyriales</taxon>
        <taxon>Herpotrichiellaceae</taxon>
        <taxon>Cladophialophora</taxon>
    </lineage>
</organism>
<keyword evidence="2" id="KW-1185">Reference proteome</keyword>
<dbReference type="HOGENOM" id="CLU_594521_0_0_1"/>
<dbReference type="AlphaFoldDB" id="A0A0D2CYL1"/>
<proteinExistence type="predicted"/>
<dbReference type="RefSeq" id="XP_016248890.1">
    <property type="nucleotide sequence ID" value="XM_016395471.1"/>
</dbReference>
<dbReference type="VEuPathDB" id="FungiDB:PV07_08316"/>
<dbReference type="SUPFAM" id="SSF52047">
    <property type="entry name" value="RNI-like"/>
    <property type="match status" value="1"/>
</dbReference>
<evidence type="ECO:0000313" key="1">
    <source>
        <dbReference type="EMBL" id="KIW28674.1"/>
    </source>
</evidence>
<dbReference type="GeneID" id="27347510"/>
<reference evidence="1 2" key="1">
    <citation type="submission" date="2015-01" db="EMBL/GenBank/DDBJ databases">
        <title>The Genome Sequence of Cladophialophora immunda CBS83496.</title>
        <authorList>
            <consortium name="The Broad Institute Genomics Platform"/>
            <person name="Cuomo C."/>
            <person name="de Hoog S."/>
            <person name="Gorbushina A."/>
            <person name="Stielow B."/>
            <person name="Teixiera M."/>
            <person name="Abouelleil A."/>
            <person name="Chapman S.B."/>
            <person name="Priest M."/>
            <person name="Young S.K."/>
            <person name="Wortman J."/>
            <person name="Nusbaum C."/>
            <person name="Birren B."/>
        </authorList>
    </citation>
    <scope>NUCLEOTIDE SEQUENCE [LARGE SCALE GENOMIC DNA]</scope>
    <source>
        <strain evidence="1 2">CBS 83496</strain>
    </source>
</reference>
<gene>
    <name evidence="1" type="ORF">PV07_08316</name>
</gene>
<sequence length="508" mass="58525">MAGYKEGQRLVLFDLPDEVLFQIVEYFPRPHIRKRYLKKESSDNAIEAFRATCKKAFHLSDPLFWRCLSVRHLDEYNKIKAFLARYPLRPHYVRHLELIPAYLGSPRRDDKIQEIIALASILPNLERLSACPECYLKDEECKRLITRWAIALAFYFQSTNYNQLKYCYARLWTFLEGQQQSLILPLLNAPRLVELTLEAADLRDLRVDSIPKQSTALKKLKLIRCRLEEPALAALLGAPLSLASFEISLMSNHLSRPSIEREEYILILKAIKLLQRLQPNLTALGVTFQDGTALEDEISQGEFDLSRLRCLKELTLSARNTYFFRPFHERVEGPCLWFPVNGLCKLPAGLERIHILSETEDIDLVGLAEALLRHRDAGKTLPASLRLSCDVQSRHVRPLTEAMQNAEDRTLRALDIFMTQLSFLEIKYIMRWFEEVEDLEDEIVYSCTRTLVAERMAVANDVDDSAADPGTFELKDYTHSELEPFGMHLLPGEYLEGILSESESSDED</sequence>